<dbReference type="InterPro" id="IPR020472">
    <property type="entry name" value="WD40_PAC1"/>
</dbReference>
<keyword evidence="2" id="KW-0723">Serine/threonine-protein kinase</keyword>
<evidence type="ECO:0000256" key="7">
    <source>
        <dbReference type="ARBA" id="ARBA00022777"/>
    </source>
</evidence>
<dbReference type="SUPFAM" id="SSF50978">
    <property type="entry name" value="WD40 repeat-like"/>
    <property type="match status" value="1"/>
</dbReference>
<dbReference type="InterPro" id="IPR001680">
    <property type="entry name" value="WD40_rpt"/>
</dbReference>
<keyword evidence="5" id="KW-0677">Repeat</keyword>
<feature type="region of interest" description="Disordered" evidence="11">
    <location>
        <begin position="253"/>
        <end position="272"/>
    </location>
</feature>
<feature type="repeat" description="WD" evidence="10">
    <location>
        <begin position="1742"/>
        <end position="1767"/>
    </location>
</feature>
<organism evidence="13">
    <name type="scientific">Albugo laibachii Nc14</name>
    <dbReference type="NCBI Taxonomy" id="890382"/>
    <lineage>
        <taxon>Eukaryota</taxon>
        <taxon>Sar</taxon>
        <taxon>Stramenopiles</taxon>
        <taxon>Oomycota</taxon>
        <taxon>Peronosporomycetes</taxon>
        <taxon>Albuginales</taxon>
        <taxon>Albuginaceae</taxon>
        <taxon>Albugo</taxon>
    </lineage>
</organism>
<evidence type="ECO:0000256" key="11">
    <source>
        <dbReference type="SAM" id="MobiDB-lite"/>
    </source>
</evidence>
<dbReference type="Pfam" id="PF00069">
    <property type="entry name" value="Pkinase"/>
    <property type="match status" value="1"/>
</dbReference>
<dbReference type="Gene3D" id="1.25.10.10">
    <property type="entry name" value="Leucine-rich Repeat Variant"/>
    <property type="match status" value="2"/>
</dbReference>
<proteinExistence type="predicted"/>
<accession>F0WBK1</accession>
<dbReference type="GO" id="GO:0034272">
    <property type="term" value="C:phosphatidylinositol 3-kinase complex, class III, type II"/>
    <property type="evidence" value="ECO:0007669"/>
    <property type="project" value="TreeGrafter"/>
</dbReference>
<keyword evidence="3 10" id="KW-0853">WD repeat</keyword>
<dbReference type="PROSITE" id="PS50077">
    <property type="entry name" value="HEAT_REPEAT"/>
    <property type="match status" value="2"/>
</dbReference>
<gene>
    <name evidence="13" type="primary">AlNc14C52G4046</name>
    <name evidence="13" type="ORF">ALNC14_046710</name>
</gene>
<dbReference type="GO" id="GO:0006623">
    <property type="term" value="P:protein targeting to vacuole"/>
    <property type="evidence" value="ECO:0007669"/>
    <property type="project" value="TreeGrafter"/>
</dbReference>
<feature type="region of interest" description="Disordered" evidence="11">
    <location>
        <begin position="474"/>
        <end position="519"/>
    </location>
</feature>
<dbReference type="InterPro" id="IPR015943">
    <property type="entry name" value="WD40/YVTN_repeat-like_dom_sf"/>
</dbReference>
<feature type="compositionally biased region" description="Polar residues" evidence="11">
    <location>
        <begin position="259"/>
        <end position="272"/>
    </location>
</feature>
<dbReference type="InterPro" id="IPR055231">
    <property type="entry name" value="2AA_helical"/>
</dbReference>
<dbReference type="GO" id="GO:0005524">
    <property type="term" value="F:ATP binding"/>
    <property type="evidence" value="ECO:0007669"/>
    <property type="project" value="UniProtKB-KW"/>
</dbReference>
<feature type="domain" description="Protein kinase" evidence="12">
    <location>
        <begin position="34"/>
        <end position="368"/>
    </location>
</feature>
<dbReference type="Gene3D" id="1.10.510.10">
    <property type="entry name" value="Transferase(Phosphotransferase) domain 1"/>
    <property type="match status" value="1"/>
</dbReference>
<dbReference type="Gene3D" id="2.130.10.10">
    <property type="entry name" value="YVTN repeat-like/Quinoprotein amine dehydrogenase"/>
    <property type="match status" value="2"/>
</dbReference>
<dbReference type="InterPro" id="IPR021133">
    <property type="entry name" value="HEAT_type_2"/>
</dbReference>
<feature type="compositionally biased region" description="Basic and acidic residues" evidence="11">
    <location>
        <begin position="504"/>
        <end position="519"/>
    </location>
</feature>
<reference evidence="13" key="1">
    <citation type="journal article" date="2011" name="PLoS Biol.">
        <title>Gene gain and loss during evolution of obligate parasitism in the white rust pathogen of Arabidopsis thaliana.</title>
        <authorList>
            <person name="Kemen E."/>
            <person name="Gardiner A."/>
            <person name="Schultz-Larsen T."/>
            <person name="Kemen A.C."/>
            <person name="Balmuth A.L."/>
            <person name="Robert-Seilaniantz A."/>
            <person name="Bailey K."/>
            <person name="Holub E."/>
            <person name="Studholme D.J."/>
            <person name="Maclean D."/>
            <person name="Jones J.D."/>
        </authorList>
    </citation>
    <scope>NUCLEOTIDE SEQUENCE</scope>
</reference>
<dbReference type="GO" id="GO:0004674">
    <property type="term" value="F:protein serine/threonine kinase activity"/>
    <property type="evidence" value="ECO:0007669"/>
    <property type="project" value="UniProtKB-KW"/>
</dbReference>
<evidence type="ECO:0000256" key="1">
    <source>
        <dbReference type="ARBA" id="ARBA00012513"/>
    </source>
</evidence>
<dbReference type="SUPFAM" id="SSF56112">
    <property type="entry name" value="Protein kinase-like (PK-like)"/>
    <property type="match status" value="1"/>
</dbReference>
<dbReference type="PANTHER" id="PTHR17583:SF0">
    <property type="entry name" value="PHOSPHOINOSITIDE 3-KINASE REGULATORY SUBUNIT 4"/>
    <property type="match status" value="1"/>
</dbReference>
<keyword evidence="8" id="KW-0067">ATP-binding</keyword>
<sequence>MGNAAARSQPASPLDSASQYRTYLMDYSYSNLNIVFNAILADSKFFKTIQCKCDDGMMVVIKLYRQYDLQETLTSVHMNLRLLSSVLSPLEAVPNLIPYADYQFSTKHHVAFLVRQYFAMNLYDRVLSRPFLSTIEKKWITFQLLKALEQCHRKGVCHGDVKLENLMIVTWNWLFLTDFAPFKPTYIPEDDPSEYHYYFCAIDGSGRSCSVAPERFYSPNAEGFVGNRRVEEREMKEAANNRDVSLAVRSPGSAAGATHITSPSEASSTTGFTYQNSRASKEGMLLESMDIFSAGCAIAELFMGGKPLFDLPALLKYRRTGDTSGLIATLKKIQDPILEKLLLDMLQLDPNARKSASQYLTDNLNRLFPTYFESFLFRFLALVLSCGGRIPDARIRLVCKYYGRLVKEIAGVDDVEGVKFFKQRLKEGFGADRHITLTDLPSTASSRKAAFDHESFEQLPLHVAQRVLEELDRRTQKARSSSGSNFDTTESVNLSSAVKGGNTAREREAGIKLHGNEQKKKIEKLHDQYNNIVAKKQQWAEADLVPAKLKEEQKPLEESDARPPKPQVKSNGKRGSSPSNSSPLDCNRSDLNAISSMKLRAWGPEKNGAMIILSLVCSSLRHVQVPESKRTAIYLIHSLGRFTSDDVRLQRLVPFLLEVLKDSVASIRALAIRTVTFILDMVTSVPLSDASVFPQFILDAMNPFPFDPDESVRIAFAECLPQLASTARRFLELTHAIKPKSFTALSSFPAQHSQEYIWKSHTPLQLTSNTFDKELNRLHKMISRFVVQLAAYDQKTSSSLVKRALLLDISRLCLFFGRERTLDVILPQLIAFLNDQEWQVRAAFFQAVPKIALLLGKQTVELYILPCIEQALIDVQELVITNAVHCLNALITLGLFQSTSPETVRKQTHAIRNWLPLDSILEKLALVLPLVLHPSWWIRDAVFKLLADIVIQIGYVDANVFLLLLLRPFLLESVTLMPKQTQIGENDEKKRIAKALRNATRPFVPRATFDAALIASSVSMEANAMEEAESATLAEEQQKEETANGLHLMQQYIRIASTHMRSKMELAHLEQVARIQAPLSSLSPANAPQTVLSVLRGIPQTLSMHPTTKLNAPLYAIQVPDIRFALMLTQPLKLGNLIVASGNAPTPTPTPTPTASTSSPIASLSLENLSLGLIIKMYGLQFPVVSMRDMENREIVEEASAFANDTYARDWHDVSFSAPSAHLSESRAAYHSIESVPPISTPISGRNVLRFMGNTGMNTISTLPQTSTMGNGTIDPAIQVPRKLLARLTALGIPPLPCDFGALRLSDGTMFSIYAHPNSPYNIHPHSIMLGNAHMNNVGNSISAVQSIASEFSSGNSFEANGTHKFSSPMLMLSGPLGMVPSSSASALSNLPSPSVSFTSHSVATYGASRMGWRPQKNLLVAELAEHSGAVTRIAAAKDFSFLASASQDGTVKLWSIRSMQHSINQRSQCTYDVHGGVLTDMLVMDNSHSVVCASTNGIVSLFRVDKGGNSTMPSPSKSFQATELKQVRVHNQAIVVLDHFDTISESLIVYATRDGAIYAWDLRMRRLAWTLFVWPELGYITAITHPMDVMWLVVGTSRGFLCVWDLRFLILIRIWRHSSQRMIHRLKPCLGLSNTARLEECAVPLVFVAAADGDVGVFDLSMGACRAVFRNLHAQATDAEACQCPLLVHIPIPHRNRQFLGSLLGISGIIAAFEDIATPIMSEEHSVRAILCPGNHLRNVGDAMITGGEDRQIRYWDLRNGKHAFTVSGESQSTCFYDNQAAPSDWWRASNTFGNQRKEEMHVRNEEYEGEDAVGPLPESIGSITKAQMAWSKLNPPLITICQDSSYFSCAQPNGIATAVAMERRGLIPPSTAHTDCILDLTLIDLNGPMLVSSARDGLIKVWK</sequence>
<evidence type="ECO:0000256" key="2">
    <source>
        <dbReference type="ARBA" id="ARBA00022527"/>
    </source>
</evidence>
<feature type="repeat" description="HEAT" evidence="9">
    <location>
        <begin position="652"/>
        <end position="689"/>
    </location>
</feature>
<dbReference type="Pfam" id="PF00400">
    <property type="entry name" value="WD40"/>
    <property type="match status" value="2"/>
</dbReference>
<dbReference type="PROSITE" id="PS00108">
    <property type="entry name" value="PROTEIN_KINASE_ST"/>
    <property type="match status" value="1"/>
</dbReference>
<dbReference type="GO" id="GO:0045324">
    <property type="term" value="P:late endosome to vacuole transport"/>
    <property type="evidence" value="ECO:0007669"/>
    <property type="project" value="InterPro"/>
</dbReference>
<reference evidence="13" key="2">
    <citation type="submission" date="2011-02" db="EMBL/GenBank/DDBJ databases">
        <authorList>
            <person name="MacLean D."/>
        </authorList>
    </citation>
    <scope>NUCLEOTIDE SEQUENCE</scope>
</reference>
<feature type="repeat" description="HEAT" evidence="9">
    <location>
        <begin position="825"/>
        <end position="861"/>
    </location>
</feature>
<dbReference type="PROSITE" id="PS50011">
    <property type="entry name" value="PROTEIN_KINASE_DOM"/>
    <property type="match status" value="1"/>
</dbReference>
<dbReference type="Pfam" id="PF22956">
    <property type="entry name" value="VPS15-like_hel"/>
    <property type="match status" value="1"/>
</dbReference>
<feature type="repeat" description="WD" evidence="10">
    <location>
        <begin position="1424"/>
        <end position="1465"/>
    </location>
</feature>
<dbReference type="PROSITE" id="PS50294">
    <property type="entry name" value="WD_REPEATS_REGION"/>
    <property type="match status" value="2"/>
</dbReference>
<dbReference type="PANTHER" id="PTHR17583">
    <property type="entry name" value="PHOSPHOINOSITIDE 3-KINASE REGULATORY SUBUNIT 4"/>
    <property type="match status" value="1"/>
</dbReference>
<evidence type="ECO:0000256" key="4">
    <source>
        <dbReference type="ARBA" id="ARBA00022679"/>
    </source>
</evidence>
<dbReference type="PROSITE" id="PS50082">
    <property type="entry name" value="WD_REPEATS_2"/>
    <property type="match status" value="3"/>
</dbReference>
<dbReference type="InterPro" id="IPR011989">
    <property type="entry name" value="ARM-like"/>
</dbReference>
<dbReference type="GO" id="GO:0016236">
    <property type="term" value="P:macroautophagy"/>
    <property type="evidence" value="ECO:0007669"/>
    <property type="project" value="InterPro"/>
</dbReference>
<dbReference type="InterPro" id="IPR036322">
    <property type="entry name" value="WD40_repeat_dom_sf"/>
</dbReference>
<dbReference type="InterPro" id="IPR011009">
    <property type="entry name" value="Kinase-like_dom_sf"/>
</dbReference>
<dbReference type="EC" id="2.7.11.1" evidence="1"/>
<dbReference type="GO" id="GO:0005770">
    <property type="term" value="C:late endosome"/>
    <property type="evidence" value="ECO:0007669"/>
    <property type="project" value="TreeGrafter"/>
</dbReference>
<dbReference type="SMART" id="SM00220">
    <property type="entry name" value="S_TKc"/>
    <property type="match status" value="1"/>
</dbReference>
<feature type="region of interest" description="Disordered" evidence="11">
    <location>
        <begin position="551"/>
        <end position="587"/>
    </location>
</feature>
<feature type="compositionally biased region" description="Basic and acidic residues" evidence="11">
    <location>
        <begin position="551"/>
        <end position="563"/>
    </location>
</feature>
<evidence type="ECO:0000259" key="12">
    <source>
        <dbReference type="PROSITE" id="PS50011"/>
    </source>
</evidence>
<dbReference type="EMBL" id="FR824097">
    <property type="protein sequence ID" value="CCA18528.1"/>
    <property type="molecule type" value="Genomic_DNA"/>
</dbReference>
<keyword evidence="4" id="KW-0808">Transferase</keyword>
<evidence type="ECO:0000256" key="3">
    <source>
        <dbReference type="ARBA" id="ARBA00022574"/>
    </source>
</evidence>
<keyword evidence="6" id="KW-0547">Nucleotide-binding</keyword>
<dbReference type="InterPro" id="IPR008271">
    <property type="entry name" value="Ser/Thr_kinase_AS"/>
</dbReference>
<evidence type="ECO:0000256" key="9">
    <source>
        <dbReference type="PROSITE-ProRule" id="PRU00103"/>
    </source>
</evidence>
<feature type="repeat" description="WD" evidence="10">
    <location>
        <begin position="1872"/>
        <end position="1905"/>
    </location>
</feature>
<dbReference type="HOGENOM" id="CLU_001696_1_0_1"/>
<protein>
    <recommendedName>
        <fullName evidence="1">non-specific serine/threonine protein kinase</fullName>
        <ecNumber evidence="1">2.7.11.1</ecNumber>
    </recommendedName>
</protein>
<evidence type="ECO:0000313" key="13">
    <source>
        <dbReference type="EMBL" id="CCA18528.1"/>
    </source>
</evidence>
<dbReference type="InterPro" id="IPR016024">
    <property type="entry name" value="ARM-type_fold"/>
</dbReference>
<evidence type="ECO:0000256" key="8">
    <source>
        <dbReference type="ARBA" id="ARBA00022840"/>
    </source>
</evidence>
<dbReference type="PRINTS" id="PR00320">
    <property type="entry name" value="GPROTEINBRPT"/>
</dbReference>
<evidence type="ECO:0000256" key="6">
    <source>
        <dbReference type="ARBA" id="ARBA00022741"/>
    </source>
</evidence>
<name>F0WBK1_9STRA</name>
<dbReference type="InterPro" id="IPR000719">
    <property type="entry name" value="Prot_kinase_dom"/>
</dbReference>
<dbReference type="GO" id="GO:0071561">
    <property type="term" value="C:nucleus-vacuole junction"/>
    <property type="evidence" value="ECO:0007669"/>
    <property type="project" value="TreeGrafter"/>
</dbReference>
<keyword evidence="7 13" id="KW-0418">Kinase</keyword>
<evidence type="ECO:0000256" key="5">
    <source>
        <dbReference type="ARBA" id="ARBA00022737"/>
    </source>
</evidence>
<feature type="compositionally biased region" description="Polar residues" evidence="11">
    <location>
        <begin position="568"/>
        <end position="587"/>
    </location>
</feature>
<evidence type="ECO:0000256" key="10">
    <source>
        <dbReference type="PROSITE-ProRule" id="PRU00221"/>
    </source>
</evidence>
<dbReference type="SMART" id="SM00320">
    <property type="entry name" value="WD40"/>
    <property type="match status" value="6"/>
</dbReference>
<dbReference type="InterPro" id="IPR045162">
    <property type="entry name" value="Vps15-like"/>
</dbReference>
<dbReference type="GO" id="GO:0034271">
    <property type="term" value="C:phosphatidylinositol 3-kinase complex, class III, type I"/>
    <property type="evidence" value="ECO:0007669"/>
    <property type="project" value="TreeGrafter"/>
</dbReference>
<dbReference type="SUPFAM" id="SSF48371">
    <property type="entry name" value="ARM repeat"/>
    <property type="match status" value="1"/>
</dbReference>
<feature type="compositionally biased region" description="Polar residues" evidence="11">
    <location>
        <begin position="478"/>
        <end position="496"/>
    </location>
</feature>